<dbReference type="Proteomes" id="UP000294886">
    <property type="component" value="Unassembled WGS sequence"/>
</dbReference>
<dbReference type="RefSeq" id="WP_011026404.1">
    <property type="nucleotide sequence ID" value="NZ_JBFNEK010000016.1"/>
</dbReference>
<dbReference type="SUPFAM" id="SSF53187">
    <property type="entry name" value="Zn-dependent exopeptidases"/>
    <property type="match status" value="1"/>
</dbReference>
<gene>
    <name evidence="2" type="ORF">EV203_12636</name>
</gene>
<dbReference type="InterPro" id="IPR002508">
    <property type="entry name" value="MurNAc-LAA_cat"/>
</dbReference>
<dbReference type="EMBL" id="SLWU01000026">
    <property type="protein sequence ID" value="TCO58881.1"/>
    <property type="molecule type" value="Genomic_DNA"/>
</dbReference>
<accession>A0A4R2JGH0</accession>
<dbReference type="Pfam" id="PF01520">
    <property type="entry name" value="Amidase_3"/>
    <property type="match status" value="1"/>
</dbReference>
<comment type="caution">
    <text evidence="2">The sequence shown here is derived from an EMBL/GenBank/DDBJ whole genome shotgun (WGS) entry which is preliminary data.</text>
</comment>
<protein>
    <submittedName>
        <fullName evidence="2">N-acetylmuramoyl-L-alanine amidase</fullName>
    </submittedName>
</protein>
<proteinExistence type="predicted"/>
<evidence type="ECO:0000313" key="3">
    <source>
        <dbReference type="Proteomes" id="UP000294886"/>
    </source>
</evidence>
<feature type="domain" description="MurNAc-LAA" evidence="1">
    <location>
        <begin position="147"/>
        <end position="280"/>
    </location>
</feature>
<dbReference type="GO" id="GO:0009253">
    <property type="term" value="P:peptidoglycan catabolic process"/>
    <property type="evidence" value="ECO:0007669"/>
    <property type="project" value="InterPro"/>
</dbReference>
<dbReference type="GO" id="GO:0008745">
    <property type="term" value="F:N-acetylmuramoyl-L-alanine amidase activity"/>
    <property type="evidence" value="ECO:0007669"/>
    <property type="project" value="InterPro"/>
</dbReference>
<reference evidence="2 3" key="1">
    <citation type="submission" date="2019-03" db="EMBL/GenBank/DDBJ databases">
        <title>Genomic Encyclopedia of Type Strains, Phase IV (KMG-IV): sequencing the most valuable type-strain genomes for metagenomic binning, comparative biology and taxonomic classification.</title>
        <authorList>
            <person name="Goeker M."/>
        </authorList>
    </citation>
    <scope>NUCLEOTIDE SEQUENCE [LARGE SCALE GENOMIC DNA]</scope>
    <source>
        <strain evidence="2 3">DSM 13054</strain>
    </source>
</reference>
<evidence type="ECO:0000313" key="2">
    <source>
        <dbReference type="EMBL" id="TCO58881.1"/>
    </source>
</evidence>
<organism evidence="2 3">
    <name type="scientific">Caldanaerobacter subterraneus</name>
    <dbReference type="NCBI Taxonomy" id="911092"/>
    <lineage>
        <taxon>Bacteria</taxon>
        <taxon>Bacillati</taxon>
        <taxon>Bacillota</taxon>
        <taxon>Clostridia</taxon>
        <taxon>Thermoanaerobacterales</taxon>
        <taxon>Thermoanaerobacteraceae</taxon>
        <taxon>Caldanaerobacter</taxon>
    </lineage>
</organism>
<dbReference type="OMA" id="INDDVKY"/>
<sequence length="284" mass="32304">MLNKLTNIRIDSACNSPSIKEHKSLLVFDFSLDIPSHQAEIHENTIKIIFSSVPLNMPEGIYKVLDGIISFVEIKQQGEDIVACVHLDFPSNFEVKTIKGIPSQFEVYIDRSPLIEVLKGRKIAINPGFSKKTKSPTGLLMHIPIMGIAKKLNFLLSNCGAESKITWEKDPQEKNLKDLDCEILIDLYTELSSKKESGFKVYYEDQNDASFKLAKHINKAMEEKLQLPNLGIFQKRFEYKESIIPVGIVPAMEDVRIDDAHLRDVDYREKVAQAVFNGLIRFYS</sequence>
<dbReference type="AlphaFoldDB" id="A0A4R2JGH0"/>
<evidence type="ECO:0000259" key="1">
    <source>
        <dbReference type="Pfam" id="PF01520"/>
    </source>
</evidence>
<name>A0A4R2JGH0_9THEO</name>
<dbReference type="Gene3D" id="3.40.630.40">
    <property type="entry name" value="Zn-dependent exopeptidases"/>
    <property type="match status" value="1"/>
</dbReference>